<keyword evidence="1" id="KW-0472">Membrane</keyword>
<sequence>MNETQVQQHCVEKPSLQKAGINGEISTVPLSSIIEHDYKYYSWVSFIVQLFIVTSISVSYMTMGSALHHTIKGVVDSYWNPSIEAETDLRKYGNLFQYVTVR</sequence>
<evidence type="ECO:0000256" key="1">
    <source>
        <dbReference type="SAM" id="Phobius"/>
    </source>
</evidence>
<name>A0A8S2G5X8_9BILA</name>
<evidence type="ECO:0000313" key="3">
    <source>
        <dbReference type="EMBL" id="CAF4443639.1"/>
    </source>
</evidence>
<proteinExistence type="predicted"/>
<dbReference type="Proteomes" id="UP000682733">
    <property type="component" value="Unassembled WGS sequence"/>
</dbReference>
<reference evidence="2" key="1">
    <citation type="submission" date="2021-02" db="EMBL/GenBank/DDBJ databases">
        <authorList>
            <person name="Nowell W R."/>
        </authorList>
    </citation>
    <scope>NUCLEOTIDE SEQUENCE</scope>
</reference>
<dbReference type="EMBL" id="CAJNOK010056463">
    <property type="protein sequence ID" value="CAF1622963.1"/>
    <property type="molecule type" value="Genomic_DNA"/>
</dbReference>
<dbReference type="Proteomes" id="UP000677228">
    <property type="component" value="Unassembled WGS sequence"/>
</dbReference>
<evidence type="ECO:0000313" key="4">
    <source>
        <dbReference type="Proteomes" id="UP000677228"/>
    </source>
</evidence>
<evidence type="ECO:0000313" key="2">
    <source>
        <dbReference type="EMBL" id="CAF1622963.1"/>
    </source>
</evidence>
<organism evidence="2 4">
    <name type="scientific">Didymodactylos carnosus</name>
    <dbReference type="NCBI Taxonomy" id="1234261"/>
    <lineage>
        <taxon>Eukaryota</taxon>
        <taxon>Metazoa</taxon>
        <taxon>Spiralia</taxon>
        <taxon>Gnathifera</taxon>
        <taxon>Rotifera</taxon>
        <taxon>Eurotatoria</taxon>
        <taxon>Bdelloidea</taxon>
        <taxon>Philodinida</taxon>
        <taxon>Philodinidae</taxon>
        <taxon>Didymodactylos</taxon>
    </lineage>
</organism>
<keyword evidence="1" id="KW-1133">Transmembrane helix</keyword>
<keyword evidence="1" id="KW-0812">Transmembrane</keyword>
<comment type="caution">
    <text evidence="2">The sequence shown here is derived from an EMBL/GenBank/DDBJ whole genome shotgun (WGS) entry which is preliminary data.</text>
</comment>
<feature type="transmembrane region" description="Helical" evidence="1">
    <location>
        <begin position="40"/>
        <end position="62"/>
    </location>
</feature>
<feature type="non-terminal residue" evidence="2">
    <location>
        <position position="1"/>
    </location>
</feature>
<dbReference type="AlphaFoldDB" id="A0A8S2G5X8"/>
<dbReference type="EMBL" id="CAJOBA010081485">
    <property type="protein sequence ID" value="CAF4443639.1"/>
    <property type="molecule type" value="Genomic_DNA"/>
</dbReference>
<accession>A0A8S2G5X8</accession>
<protein>
    <submittedName>
        <fullName evidence="2">Uncharacterized protein</fullName>
    </submittedName>
</protein>
<gene>
    <name evidence="2" type="ORF">OVA965_LOCUS43295</name>
    <name evidence="3" type="ORF">TMI583_LOCUS45499</name>
</gene>